<accession>A0A9N8HPQ5</accession>
<gene>
    <name evidence="1" type="ORF">SEMRO_1355_G265480.1</name>
</gene>
<protein>
    <submittedName>
        <fullName evidence="1">Uncharacterized protein</fullName>
    </submittedName>
</protein>
<comment type="caution">
    <text evidence="1">The sequence shown here is derived from an EMBL/GenBank/DDBJ whole genome shotgun (WGS) entry which is preliminary data.</text>
</comment>
<evidence type="ECO:0000313" key="2">
    <source>
        <dbReference type="Proteomes" id="UP001153069"/>
    </source>
</evidence>
<dbReference type="Proteomes" id="UP001153069">
    <property type="component" value="Unassembled WGS sequence"/>
</dbReference>
<reference evidence="1" key="1">
    <citation type="submission" date="2020-06" db="EMBL/GenBank/DDBJ databases">
        <authorList>
            <consortium name="Plant Systems Biology data submission"/>
        </authorList>
    </citation>
    <scope>NUCLEOTIDE SEQUENCE</scope>
    <source>
        <strain evidence="1">D6</strain>
    </source>
</reference>
<evidence type="ECO:0000313" key="1">
    <source>
        <dbReference type="EMBL" id="CAB9522893.1"/>
    </source>
</evidence>
<dbReference type="AlphaFoldDB" id="A0A9N8HPQ5"/>
<keyword evidence="2" id="KW-1185">Reference proteome</keyword>
<sequence length="288" mass="31884">MGKQDKSIVWEVAEEEGSSPSYGRSVVHVEQETKEARTSWELLSEEKEDEDLLFVHKENSMRQLDKIVDGALGCSPHRLTDTETTDGYSGMLAEEKDEEPGLSKSPKDDKSVFSRECSNDFTHGQITFEYSLPSVPETYPQMFPYHASVGGDHPCAQSASTGSDIASGPSDNVNSLMIRSAANSSAAFRAEVDLHIESKELNQRSLQKLVGPLVEPLIPSISIDHSANLNESDDVSAITYIPVYQQARNWPTREAIEAWRSKQRHSKTKSTSLGHKAKACLRVTKLTD</sequence>
<organism evidence="1 2">
    <name type="scientific">Seminavis robusta</name>
    <dbReference type="NCBI Taxonomy" id="568900"/>
    <lineage>
        <taxon>Eukaryota</taxon>
        <taxon>Sar</taxon>
        <taxon>Stramenopiles</taxon>
        <taxon>Ochrophyta</taxon>
        <taxon>Bacillariophyta</taxon>
        <taxon>Bacillariophyceae</taxon>
        <taxon>Bacillariophycidae</taxon>
        <taxon>Naviculales</taxon>
        <taxon>Naviculaceae</taxon>
        <taxon>Seminavis</taxon>
    </lineage>
</organism>
<proteinExistence type="predicted"/>
<dbReference type="EMBL" id="CAICTM010001353">
    <property type="protein sequence ID" value="CAB9522893.1"/>
    <property type="molecule type" value="Genomic_DNA"/>
</dbReference>
<name>A0A9N8HPQ5_9STRA</name>